<gene>
    <name evidence="1" type="ORF">DEIDBPHB_00049</name>
</gene>
<protein>
    <submittedName>
        <fullName evidence="1">Uncharacterized protein</fullName>
    </submittedName>
</protein>
<evidence type="ECO:0000313" key="1">
    <source>
        <dbReference type="EMBL" id="QNO46800.1"/>
    </source>
</evidence>
<accession>A0A7G9YFL6</accession>
<proteinExistence type="predicted"/>
<dbReference type="AlphaFoldDB" id="A0A7G9YFL6"/>
<sequence>MFGIAGAFDRSSRLITGDVGYRDRDIAPVRIGDAFDGQGILPAIEMGDVIAVLDTGA</sequence>
<organism evidence="1">
    <name type="scientific">Candidatus Methanogaster sp. ANME-2c ERB4</name>
    <dbReference type="NCBI Taxonomy" id="2759911"/>
    <lineage>
        <taxon>Archaea</taxon>
        <taxon>Methanobacteriati</taxon>
        <taxon>Methanobacteriota</taxon>
        <taxon>Stenosarchaea group</taxon>
        <taxon>Methanomicrobia</taxon>
        <taxon>Methanosarcinales</taxon>
        <taxon>ANME-2 cluster</taxon>
        <taxon>Candidatus Methanogasteraceae</taxon>
        <taxon>Candidatus Methanogaster</taxon>
    </lineage>
</organism>
<reference evidence="1" key="1">
    <citation type="submission" date="2020-06" db="EMBL/GenBank/DDBJ databases">
        <title>Unique genomic features of the anaerobic methanotrophic archaea.</title>
        <authorList>
            <person name="Chadwick G.L."/>
            <person name="Skennerton C.T."/>
            <person name="Laso-Perez R."/>
            <person name="Leu A.O."/>
            <person name="Speth D.R."/>
            <person name="Yu H."/>
            <person name="Morgan-Lang C."/>
            <person name="Hatzenpichler R."/>
            <person name="Goudeau D."/>
            <person name="Malmstrom R."/>
            <person name="Brazelton W.J."/>
            <person name="Woyke T."/>
            <person name="Hallam S.J."/>
            <person name="Tyson G.W."/>
            <person name="Wegener G."/>
            <person name="Boetius A."/>
            <person name="Orphan V."/>
        </authorList>
    </citation>
    <scope>NUCLEOTIDE SEQUENCE</scope>
</reference>
<dbReference type="EMBL" id="MT631217">
    <property type="protein sequence ID" value="QNO46800.1"/>
    <property type="molecule type" value="Genomic_DNA"/>
</dbReference>
<name>A0A7G9YFL6_9EURY</name>